<dbReference type="InParanoid" id="A0A5E4GJB4"/>
<evidence type="ECO:0000313" key="3">
    <source>
        <dbReference type="Proteomes" id="UP000327085"/>
    </source>
</evidence>
<feature type="non-terminal residue" evidence="2">
    <location>
        <position position="132"/>
    </location>
</feature>
<evidence type="ECO:0000256" key="1">
    <source>
        <dbReference type="SAM" id="MobiDB-lite"/>
    </source>
</evidence>
<reference evidence="3" key="1">
    <citation type="journal article" date="2020" name="Plant J.">
        <title>Transposons played a major role in the diversification between the closely related almond and peach genomes: results from the almond genome sequence.</title>
        <authorList>
            <person name="Alioto T."/>
            <person name="Alexiou K.G."/>
            <person name="Bardil A."/>
            <person name="Barteri F."/>
            <person name="Castanera R."/>
            <person name="Cruz F."/>
            <person name="Dhingra A."/>
            <person name="Duval H."/>
            <person name="Fernandez I Marti A."/>
            <person name="Frias L."/>
            <person name="Galan B."/>
            <person name="Garcia J.L."/>
            <person name="Howad W."/>
            <person name="Gomez-Garrido J."/>
            <person name="Gut M."/>
            <person name="Julca I."/>
            <person name="Morata J."/>
            <person name="Puigdomenech P."/>
            <person name="Ribeca P."/>
            <person name="Rubio Cabetas M.J."/>
            <person name="Vlasova A."/>
            <person name="Wirthensohn M."/>
            <person name="Garcia-Mas J."/>
            <person name="Gabaldon T."/>
            <person name="Casacuberta J.M."/>
            <person name="Arus P."/>
        </authorList>
    </citation>
    <scope>NUCLEOTIDE SEQUENCE [LARGE SCALE GENOMIC DNA]</scope>
    <source>
        <strain evidence="3">cv. Texas</strain>
    </source>
</reference>
<feature type="compositionally biased region" description="Polar residues" evidence="1">
    <location>
        <begin position="1"/>
        <end position="14"/>
    </location>
</feature>
<proteinExistence type="predicted"/>
<accession>A0A5E4GJB4</accession>
<dbReference type="AlphaFoldDB" id="A0A5E4GJB4"/>
<evidence type="ECO:0000313" key="2">
    <source>
        <dbReference type="EMBL" id="VVA39820.1"/>
    </source>
</evidence>
<dbReference type="EMBL" id="CABIKO010000854">
    <property type="protein sequence ID" value="VVA39820.1"/>
    <property type="molecule type" value="Genomic_DNA"/>
</dbReference>
<organism evidence="2 3">
    <name type="scientific">Prunus dulcis</name>
    <name type="common">Almond</name>
    <name type="synonym">Amygdalus dulcis</name>
    <dbReference type="NCBI Taxonomy" id="3755"/>
    <lineage>
        <taxon>Eukaryota</taxon>
        <taxon>Viridiplantae</taxon>
        <taxon>Streptophyta</taxon>
        <taxon>Embryophyta</taxon>
        <taxon>Tracheophyta</taxon>
        <taxon>Spermatophyta</taxon>
        <taxon>Magnoliopsida</taxon>
        <taxon>eudicotyledons</taxon>
        <taxon>Gunneridae</taxon>
        <taxon>Pentapetalae</taxon>
        <taxon>rosids</taxon>
        <taxon>fabids</taxon>
        <taxon>Rosales</taxon>
        <taxon>Rosaceae</taxon>
        <taxon>Amygdaloideae</taxon>
        <taxon>Amygdaleae</taxon>
        <taxon>Prunus</taxon>
    </lineage>
</organism>
<feature type="region of interest" description="Disordered" evidence="1">
    <location>
        <begin position="111"/>
        <end position="132"/>
    </location>
</feature>
<name>A0A5E4GJB4_PRUDU</name>
<gene>
    <name evidence="2" type="ORF">ALMOND_2B014660</name>
</gene>
<protein>
    <submittedName>
        <fullName evidence="2">Uncharacterized protein</fullName>
    </submittedName>
</protein>
<sequence length="132" mass="14920">MNVNIASNNTSKQSQLNQNINRNNNRLRHKFMVLSKEIRDLKQTTRTEASIFVVTNDNKLYCVNGKHRFQDMRAHVFDTNVSNDEMGELKSETLDSSVDEDESQCTFNRQIGTMSQEGRSGEGSHSASCGMA</sequence>
<feature type="region of interest" description="Disordered" evidence="1">
    <location>
        <begin position="1"/>
        <end position="23"/>
    </location>
</feature>
<dbReference type="Proteomes" id="UP000327085">
    <property type="component" value="Chromosome 4"/>
</dbReference>